<organism evidence="6 7">
    <name type="scientific">Cytospora leucostoma</name>
    <dbReference type="NCBI Taxonomy" id="1230097"/>
    <lineage>
        <taxon>Eukaryota</taxon>
        <taxon>Fungi</taxon>
        <taxon>Dikarya</taxon>
        <taxon>Ascomycota</taxon>
        <taxon>Pezizomycotina</taxon>
        <taxon>Sordariomycetes</taxon>
        <taxon>Sordariomycetidae</taxon>
        <taxon>Diaporthales</taxon>
        <taxon>Cytosporaceae</taxon>
        <taxon>Cytospora</taxon>
    </lineage>
</organism>
<dbReference type="InParanoid" id="A0A423X494"/>
<reference evidence="6 7" key="1">
    <citation type="submission" date="2015-09" db="EMBL/GenBank/DDBJ databases">
        <title>Host preference determinants of Valsa canker pathogens revealed by comparative genomics.</title>
        <authorList>
            <person name="Yin Z."/>
            <person name="Huang L."/>
        </authorList>
    </citation>
    <scope>NUCLEOTIDE SEQUENCE [LARGE SCALE GENOMIC DNA]</scope>
    <source>
        <strain evidence="6 7">SXYLt</strain>
    </source>
</reference>
<feature type="transmembrane region" description="Helical" evidence="5">
    <location>
        <begin position="190"/>
        <end position="210"/>
    </location>
</feature>
<comment type="caution">
    <text evidence="6">The sequence shown here is derived from an EMBL/GenBank/DDBJ whole genome shotgun (WGS) entry which is preliminary data.</text>
</comment>
<dbReference type="OrthoDB" id="194139at2759"/>
<dbReference type="Proteomes" id="UP000285146">
    <property type="component" value="Unassembled WGS sequence"/>
</dbReference>
<keyword evidence="4 5" id="KW-0472">Membrane</keyword>
<dbReference type="PANTHER" id="PTHR23507">
    <property type="entry name" value="ZGC:174356"/>
    <property type="match status" value="1"/>
</dbReference>
<dbReference type="GO" id="GO:0022857">
    <property type="term" value="F:transmembrane transporter activity"/>
    <property type="evidence" value="ECO:0007669"/>
    <property type="project" value="TreeGrafter"/>
</dbReference>
<keyword evidence="2 5" id="KW-0812">Transmembrane</keyword>
<evidence type="ECO:0000256" key="1">
    <source>
        <dbReference type="ARBA" id="ARBA00004141"/>
    </source>
</evidence>
<dbReference type="SUPFAM" id="SSF103473">
    <property type="entry name" value="MFS general substrate transporter"/>
    <property type="match status" value="2"/>
</dbReference>
<evidence type="ECO:0008006" key="8">
    <source>
        <dbReference type="Google" id="ProtNLM"/>
    </source>
</evidence>
<sequence length="250" mass="26927">MAYINAWKDAFELLPAILMAIPYGALADKIGRKKVLLLAIIGILLDEVWIRTIYWFPSIFPMRLVWLGGLWQVIGAGPATLSSVVHAQVADASYLLSLKAGVILIMLAVGIPALSSFMLHYLRHHETMKDKRIAQISGSFLVAGAAAISFASSSTPLICGQVLFCLGHGFGVPARSLVTSMVDQTHLTTVFTLISVMTYAGLFAGGPLLAAMFQWGMRLGDFWVGMPFLVSGGCFAFALLAVSLYSPEKA</sequence>
<gene>
    <name evidence="6" type="ORF">VPNG_05353</name>
</gene>
<dbReference type="AlphaFoldDB" id="A0A423X494"/>
<feature type="transmembrane region" description="Helical" evidence="5">
    <location>
        <begin position="222"/>
        <end position="245"/>
    </location>
</feature>
<comment type="subcellular location">
    <subcellularLocation>
        <location evidence="1">Membrane</location>
        <topology evidence="1">Multi-pass membrane protein</topology>
    </subcellularLocation>
</comment>
<accession>A0A423X494</accession>
<dbReference type="Gene3D" id="1.20.1250.20">
    <property type="entry name" value="MFS general substrate transporter like domains"/>
    <property type="match status" value="1"/>
</dbReference>
<name>A0A423X494_9PEZI</name>
<proteinExistence type="predicted"/>
<dbReference type="InterPro" id="IPR036259">
    <property type="entry name" value="MFS_trans_sf"/>
</dbReference>
<dbReference type="EMBL" id="LKEB01000027">
    <property type="protein sequence ID" value="ROW10800.1"/>
    <property type="molecule type" value="Genomic_DNA"/>
</dbReference>
<dbReference type="PANTHER" id="PTHR23507:SF1">
    <property type="entry name" value="FI18259P1-RELATED"/>
    <property type="match status" value="1"/>
</dbReference>
<evidence type="ECO:0000256" key="2">
    <source>
        <dbReference type="ARBA" id="ARBA00022692"/>
    </source>
</evidence>
<keyword evidence="7" id="KW-1185">Reference proteome</keyword>
<protein>
    <recommendedName>
        <fullName evidence="8">Major facilitator superfamily (MFS) profile domain-containing protein</fullName>
    </recommendedName>
</protein>
<keyword evidence="3 5" id="KW-1133">Transmembrane helix</keyword>
<dbReference type="GO" id="GO:0016020">
    <property type="term" value="C:membrane"/>
    <property type="evidence" value="ECO:0007669"/>
    <property type="project" value="UniProtKB-SubCell"/>
</dbReference>
<evidence type="ECO:0000256" key="4">
    <source>
        <dbReference type="ARBA" id="ARBA00023136"/>
    </source>
</evidence>
<dbReference type="STRING" id="1230097.A0A423X494"/>
<evidence type="ECO:0000256" key="3">
    <source>
        <dbReference type="ARBA" id="ARBA00022989"/>
    </source>
</evidence>
<feature type="transmembrane region" description="Helical" evidence="5">
    <location>
        <begin position="97"/>
        <end position="119"/>
    </location>
</feature>
<evidence type="ECO:0000313" key="6">
    <source>
        <dbReference type="EMBL" id="ROW10800.1"/>
    </source>
</evidence>
<evidence type="ECO:0000313" key="7">
    <source>
        <dbReference type="Proteomes" id="UP000285146"/>
    </source>
</evidence>
<feature type="transmembrane region" description="Helical" evidence="5">
    <location>
        <begin position="37"/>
        <end position="57"/>
    </location>
</feature>
<evidence type="ECO:0000256" key="5">
    <source>
        <dbReference type="SAM" id="Phobius"/>
    </source>
</evidence>